<comment type="caution">
    <text evidence="2">The sequence shown here is derived from an EMBL/GenBank/DDBJ whole genome shotgun (WGS) entry which is preliminary data.</text>
</comment>
<dbReference type="Proteomes" id="UP000241858">
    <property type="component" value="Unassembled WGS sequence"/>
</dbReference>
<proteinExistence type="predicted"/>
<dbReference type="InterPro" id="IPR021271">
    <property type="entry name" value="DUF2850"/>
</dbReference>
<reference evidence="2 3" key="1">
    <citation type="submission" date="2018-03" db="EMBL/GenBank/DDBJ databases">
        <title>Whole genome sequencing of Histamine producing bacteria.</title>
        <authorList>
            <person name="Butler K."/>
        </authorList>
    </citation>
    <scope>NUCLEOTIDE SEQUENCE [LARGE SCALE GENOMIC DNA]</scope>
    <source>
        <strain evidence="2 3">DSM 23343</strain>
    </source>
</reference>
<organism evidence="2 3">
    <name type="scientific">Photobacterium aquimaris</name>
    <dbReference type="NCBI Taxonomy" id="512643"/>
    <lineage>
        <taxon>Bacteria</taxon>
        <taxon>Pseudomonadati</taxon>
        <taxon>Pseudomonadota</taxon>
        <taxon>Gammaproteobacteria</taxon>
        <taxon>Vibrionales</taxon>
        <taxon>Vibrionaceae</taxon>
        <taxon>Photobacterium</taxon>
    </lineage>
</organism>
<evidence type="ECO:0000313" key="3">
    <source>
        <dbReference type="Proteomes" id="UP000241858"/>
    </source>
</evidence>
<dbReference type="AlphaFoldDB" id="A0A2T3HXY9"/>
<dbReference type="EMBL" id="PYLY01000017">
    <property type="protein sequence ID" value="PSU04425.1"/>
    <property type="molecule type" value="Genomic_DNA"/>
</dbReference>
<name>A0A2T3HXY9_9GAMM</name>
<keyword evidence="1" id="KW-0472">Membrane</keyword>
<protein>
    <submittedName>
        <fullName evidence="2">DUF2850 domain-containing protein</fullName>
    </submittedName>
</protein>
<keyword evidence="1" id="KW-0812">Transmembrane</keyword>
<keyword evidence="1" id="KW-1133">Transmembrane helix</keyword>
<dbReference type="Pfam" id="PF11012">
    <property type="entry name" value="DUF2850"/>
    <property type="match status" value="1"/>
</dbReference>
<evidence type="ECO:0000313" key="2">
    <source>
        <dbReference type="EMBL" id="PSU04425.1"/>
    </source>
</evidence>
<feature type="transmembrane region" description="Helical" evidence="1">
    <location>
        <begin position="20"/>
        <end position="38"/>
    </location>
</feature>
<gene>
    <name evidence="2" type="ORF">C0W81_10045</name>
</gene>
<sequence length="127" mass="15304">MNQQMKLQRFWVEQCQYGRWIIIVVITVIVFGIGSLQLQTTIDQHQQRMQQVIGEWQEQGVAPDKVETFEVRQQGIYRQGRLLTSNYSWNGTQLRYQFGDQIYSYRYQDNALIRYQSTHYNAVFERQ</sequence>
<evidence type="ECO:0000256" key="1">
    <source>
        <dbReference type="SAM" id="Phobius"/>
    </source>
</evidence>
<accession>A0A2T3HXY9</accession>
<dbReference type="OrthoDB" id="5824286at2"/>